<dbReference type="InParanoid" id="K0KES5"/>
<dbReference type="InterPro" id="IPR003163">
    <property type="entry name" value="Tscrpt_reg_HTH_APSES-type"/>
</dbReference>
<dbReference type="SUPFAM" id="SSF56112">
    <property type="entry name" value="Protein kinase-like (PK-like)"/>
    <property type="match status" value="1"/>
</dbReference>
<keyword evidence="4" id="KW-1185">Reference proteome</keyword>
<feature type="domain" description="HTH APSES-type" evidence="2">
    <location>
        <begin position="804"/>
        <end position="916"/>
    </location>
</feature>
<name>K0KES5_WICCF</name>
<dbReference type="Gene3D" id="3.10.260.10">
    <property type="entry name" value="Transcription regulator HTH, APSES-type DNA-binding domain"/>
    <property type="match status" value="1"/>
</dbReference>
<dbReference type="GO" id="GO:0030907">
    <property type="term" value="C:MBF transcription complex"/>
    <property type="evidence" value="ECO:0007669"/>
    <property type="project" value="TreeGrafter"/>
</dbReference>
<dbReference type="InterPro" id="IPR036887">
    <property type="entry name" value="HTH_APSES_sf"/>
</dbReference>
<dbReference type="GO" id="GO:0000981">
    <property type="term" value="F:DNA-binding transcription factor activity, RNA polymerase II-specific"/>
    <property type="evidence" value="ECO:0007669"/>
    <property type="project" value="UniProtKB-ARBA"/>
</dbReference>
<accession>K0KES5</accession>
<dbReference type="PANTHER" id="PTHR43828">
    <property type="entry name" value="ASPARAGINASE"/>
    <property type="match status" value="1"/>
</dbReference>
<gene>
    <name evidence="3" type="ORF">BN7_3188</name>
</gene>
<dbReference type="AlphaFoldDB" id="K0KES5"/>
<proteinExistence type="predicted"/>
<feature type="compositionally biased region" description="Basic and acidic residues" evidence="1">
    <location>
        <begin position="1117"/>
        <end position="1131"/>
    </location>
</feature>
<dbReference type="HOGENOM" id="CLU_279013_0_0_1"/>
<dbReference type="EMBL" id="CAIF01000085">
    <property type="protein sequence ID" value="CCH43635.1"/>
    <property type="molecule type" value="Genomic_DNA"/>
</dbReference>
<evidence type="ECO:0000256" key="1">
    <source>
        <dbReference type="SAM" id="MobiDB-lite"/>
    </source>
</evidence>
<protein>
    <submittedName>
        <fullName evidence="3">Transcriptional repressor XBP1</fullName>
    </submittedName>
</protein>
<dbReference type="InterPro" id="IPR011009">
    <property type="entry name" value="Kinase-like_dom_sf"/>
</dbReference>
<comment type="caution">
    <text evidence="3">The sequence shown here is derived from an EMBL/GenBank/DDBJ whole genome shotgun (WGS) entry which is preliminary data.</text>
</comment>
<evidence type="ECO:0000313" key="4">
    <source>
        <dbReference type="Proteomes" id="UP000009328"/>
    </source>
</evidence>
<dbReference type="InterPro" id="IPR051642">
    <property type="entry name" value="SWI6-like"/>
</dbReference>
<dbReference type="eggNOG" id="ENOG502S1IW">
    <property type="taxonomic scope" value="Eukaryota"/>
</dbReference>
<dbReference type="STRING" id="1206466.K0KES5"/>
<evidence type="ECO:0000313" key="3">
    <source>
        <dbReference type="EMBL" id="CCH43635.1"/>
    </source>
</evidence>
<dbReference type="PANTHER" id="PTHR43828:SF5">
    <property type="entry name" value="TRANSCRIPTIONAL REPRESSOR XBP1"/>
    <property type="match status" value="1"/>
</dbReference>
<dbReference type="GO" id="GO:0033309">
    <property type="term" value="C:SBF transcription complex"/>
    <property type="evidence" value="ECO:0007669"/>
    <property type="project" value="TreeGrafter"/>
</dbReference>
<feature type="region of interest" description="Disordered" evidence="1">
    <location>
        <begin position="1102"/>
        <end position="1131"/>
    </location>
</feature>
<evidence type="ECO:0000259" key="2">
    <source>
        <dbReference type="PROSITE" id="PS51299"/>
    </source>
</evidence>
<sequence>MVNSYTDYNYDFKTDPILFEDTIDNLNEYLPSSLNEFAIQNLFKIRQPDRLKTRHEYYLDFCKPREDLNPKIAERLELTEDERPKYFNSLWKIYVAANIVDEQLSNSPPGGDKVSNTKYNPGNISIFIDSFKSIKFESKPEEIKDEKLFDNIYELQLFIDYSLNNMDEKIAAKELAKLLNIFSTLHRYTSNSQHKKSRLDEKAQEKSRQESMNSFIVLPILQFINKLLSSNNEYIRFTNEMEKEIEPQRPRQIWKAHMVGNESYPKNLTNRRMFHNCEPDIPITLEDIEDGLIPIAGIEMRNQDLASQLERFQQTDNLSSLSKDFNLTSQYQIFMKLNSYLLSNFNQTIYFEYPLNGGEWKSYNEDDVVFTGASLRYKLFDNSGNTPTNSMQLQLLLMLKAYEGIRRKTSTDEWLKDSNGGYVLDKESYRLMDEGWKPDLFNPFVTSLFKSGFKQKAEFDKLEKITEEETKNQLTKLFPKTANLKVSNYKILNKHSTYKGVKLVINESSDIFKGDSANTSEKVFFKMFDLVNLQNLHSYISSSGIPHHKDEVQKFTESELSILSSLKGHMRSDFIPILEKLKNSYLREITALKRIKKWNSTHGPDEQINSPKLLQYGWAYLELPSEGQTGYSYWGPFICTEYFEFINDNDVRNNPKRVDNMRNQLINLKAAGIKHNDIKDDNICFDEFDQAHFIDYDCSIVDGNRYLENGDSKTANIIFKDIAPKLQSKGVSTSTATSTTTSTPSKTNSNLNNLMFLNSIKVSYPIHQISNETLRFIPDSQLSLIKPLIDESNQDNESFIQKKKYSTSVDERNFLTVFEYKLNDNWILWDYSTGYVFFTGLWKSCGNNKTDIVKLVENFPNLSNVVKRVRGGFLKIQGTWLPFDVVRNLAKNFCFNIRYCLIPIFGEGFPKECLLPSDQNFGKLIDLNSKIQVENAANSMNKKRRSHSISTPMSIDKPNFKKRSKSDVQYKPTITNKIQLLEIEEILKASKSLHDLSNTSKFYPAASSNSNYFFTSNLSSPIRSRSIISNSQIPYGGFIWSWNEENNLIIIGKDEGQQQHQQQQYIPQYVSQDINKYDASIPKNYDGIDTIINAANQLMNFHSGSNQGTHGTQGNGNDDKKGKMDIDGLLS</sequence>
<reference evidence="3 4" key="1">
    <citation type="journal article" date="2012" name="Eukaryot. Cell">
        <title>Draft genome sequence of Wickerhamomyces ciferrii NRRL Y-1031 F-60-10.</title>
        <authorList>
            <person name="Schneider J."/>
            <person name="Andrea H."/>
            <person name="Blom J."/>
            <person name="Jaenicke S."/>
            <person name="Ruckert C."/>
            <person name="Schorsch C."/>
            <person name="Szczepanowski R."/>
            <person name="Farwick M."/>
            <person name="Goesmann A."/>
            <person name="Puhler A."/>
            <person name="Schaffer S."/>
            <person name="Tauch A."/>
            <person name="Kohler T."/>
            <person name="Brinkrolf K."/>
        </authorList>
    </citation>
    <scope>NUCLEOTIDE SEQUENCE [LARGE SCALE GENOMIC DNA]</scope>
    <source>
        <strain evidence="4">ATCC 14091 / BCRC 22168 / CBS 111 / JCM 3599 / NBRC 0793 / NRRL Y-1031 F-60-10</strain>
    </source>
</reference>
<dbReference type="GO" id="GO:0003677">
    <property type="term" value="F:DNA binding"/>
    <property type="evidence" value="ECO:0007669"/>
    <property type="project" value="InterPro"/>
</dbReference>
<dbReference type="PROSITE" id="PS51299">
    <property type="entry name" value="HTH_APSES"/>
    <property type="match status" value="1"/>
</dbReference>
<dbReference type="Proteomes" id="UP000009328">
    <property type="component" value="Unassembled WGS sequence"/>
</dbReference>
<organism evidence="3 4">
    <name type="scientific">Wickerhamomyces ciferrii (strain ATCC 14091 / BCRC 22168 / CBS 111 / JCM 3599 / NBRC 0793 / NRRL Y-1031 F-60-10)</name>
    <name type="common">Yeast</name>
    <name type="synonym">Pichia ciferrii</name>
    <dbReference type="NCBI Taxonomy" id="1206466"/>
    <lineage>
        <taxon>Eukaryota</taxon>
        <taxon>Fungi</taxon>
        <taxon>Dikarya</taxon>
        <taxon>Ascomycota</taxon>
        <taxon>Saccharomycotina</taxon>
        <taxon>Saccharomycetes</taxon>
        <taxon>Phaffomycetales</taxon>
        <taxon>Wickerhamomycetaceae</taxon>
        <taxon>Wickerhamomyces</taxon>
    </lineage>
</organism>
<feature type="compositionally biased region" description="Low complexity" evidence="1">
    <location>
        <begin position="1103"/>
        <end position="1116"/>
    </location>
</feature>
<dbReference type="SUPFAM" id="SSF54616">
    <property type="entry name" value="DNA-binding domain of Mlu1-box binding protein MBP1"/>
    <property type="match status" value="1"/>
</dbReference>